<reference evidence="4 5" key="1">
    <citation type="journal article" date="2015" name="Genome Announc.">
        <title>Complete Genome Sequence of Citrobacter freundii Myophage Moon.</title>
        <authorList>
            <person name="Edwards G.B."/>
            <person name="Luna A.J."/>
            <person name="Hernandez A.C."/>
            <person name="Kuty Everett G.F."/>
        </authorList>
    </citation>
    <scope>NUCLEOTIDE SEQUENCE [LARGE SCALE GENOMIC DNA]</scope>
</reference>
<dbReference type="PRINTS" id="PR00684">
    <property type="entry name" value="T4LYSOZYME"/>
</dbReference>
<protein>
    <recommendedName>
        <fullName evidence="3">Lysozyme</fullName>
        <ecNumber evidence="3">3.2.1.17</ecNumber>
    </recommendedName>
</protein>
<dbReference type="GO" id="GO:0009253">
    <property type="term" value="P:peptidoglycan catabolic process"/>
    <property type="evidence" value="ECO:0007669"/>
    <property type="project" value="InterPro"/>
</dbReference>
<proteinExistence type="inferred from homology"/>
<dbReference type="InterPro" id="IPR052619">
    <property type="entry name" value="Phage_lysozyme-like"/>
</dbReference>
<dbReference type="InterPro" id="IPR023346">
    <property type="entry name" value="Lysozyme-like_dom_sf"/>
</dbReference>
<dbReference type="InterPro" id="IPR023347">
    <property type="entry name" value="Lysozyme_dom_sf"/>
</dbReference>
<keyword evidence="3" id="KW-0326">Glycosidase</keyword>
<dbReference type="Gene3D" id="1.10.530.40">
    <property type="match status" value="1"/>
</dbReference>
<comment type="catalytic activity">
    <reaction evidence="3">
        <text>Hydrolysis of (1-&gt;4)-beta-linkages between N-acetylmuramic acid and N-acetyl-D-glucosamine residues in a peptidoglycan and between N-acetyl-D-glucosamine residues in chitodextrins.</text>
        <dbReference type="EC" id="3.2.1.17"/>
    </reaction>
</comment>
<dbReference type="SUPFAM" id="SSF53955">
    <property type="entry name" value="Lysozyme-like"/>
    <property type="match status" value="1"/>
</dbReference>
<organism evidence="4 5">
    <name type="scientific">Citrobacter phage Moon</name>
    <dbReference type="NCBI Taxonomy" id="1540095"/>
    <lineage>
        <taxon>Viruses</taxon>
        <taxon>Duplodnaviria</taxon>
        <taxon>Heunggongvirae</taxon>
        <taxon>Uroviricota</taxon>
        <taxon>Caudoviricetes</taxon>
        <taxon>Pantevenvirales</taxon>
        <taxon>Straboviridae</taxon>
        <taxon>Tevenvirinae</taxon>
        <taxon>Moonvirus</taxon>
        <taxon>Moonvirus moon</taxon>
    </lineage>
</organism>
<dbReference type="Pfam" id="PF00959">
    <property type="entry name" value="Phage_lysozyme"/>
    <property type="match status" value="1"/>
</dbReference>
<dbReference type="GO" id="GO:0016998">
    <property type="term" value="P:cell wall macromolecule catabolic process"/>
    <property type="evidence" value="ECO:0007669"/>
    <property type="project" value="InterPro"/>
</dbReference>
<dbReference type="RefSeq" id="YP_009146566.1">
    <property type="nucleotide sequence ID" value="NC_027331.1"/>
</dbReference>
<evidence type="ECO:0000256" key="2">
    <source>
        <dbReference type="ARBA" id="ARBA00022638"/>
    </source>
</evidence>
<keyword evidence="1 3" id="KW-0929">Antimicrobial</keyword>
<dbReference type="KEGG" id="vg:24721732"/>
<dbReference type="EMBL" id="KM236240">
    <property type="protein sequence ID" value="AIX12104.1"/>
    <property type="molecule type" value="Genomic_DNA"/>
</dbReference>
<dbReference type="Proteomes" id="UP000030323">
    <property type="component" value="Segment"/>
</dbReference>
<evidence type="ECO:0000256" key="1">
    <source>
        <dbReference type="ARBA" id="ARBA00022529"/>
    </source>
</evidence>
<dbReference type="EC" id="3.2.1.17" evidence="3"/>
<dbReference type="GO" id="GO:0003796">
    <property type="term" value="F:lysozyme activity"/>
    <property type="evidence" value="ECO:0007669"/>
    <property type="project" value="UniProtKB-EC"/>
</dbReference>
<evidence type="ECO:0000313" key="4">
    <source>
        <dbReference type="EMBL" id="AIX12104.1"/>
    </source>
</evidence>
<dbReference type="GO" id="GO:0031640">
    <property type="term" value="P:killing of cells of another organism"/>
    <property type="evidence" value="ECO:0007669"/>
    <property type="project" value="UniProtKB-KW"/>
</dbReference>
<comment type="similarity">
    <text evidence="3">Belongs to the glycosyl hydrolase 24 family.</text>
</comment>
<dbReference type="GO" id="GO:0042742">
    <property type="term" value="P:defense response to bacterium"/>
    <property type="evidence" value="ECO:0007669"/>
    <property type="project" value="UniProtKB-KW"/>
</dbReference>
<gene>
    <name evidence="4" type="ORF">CPT_Moon133</name>
</gene>
<evidence type="ECO:0000256" key="3">
    <source>
        <dbReference type="RuleBase" id="RU003788"/>
    </source>
</evidence>
<keyword evidence="2 3" id="KW-0081">Bacteriolytic enzyme</keyword>
<accession>A0A0A0YP73</accession>
<sequence length="166" mass="18506">MNIFEMLRIDEGYDSKIYKDTRGYYTIGIGHLLTKDPSLAVAKAALDKLVGRKCDGVITKVEAEKIFAKDVDNVIAGIQRNALLKSVYDSLNGDDPRQAALMNMVFQMGVTGVAGFTNSMALIKSKQWDKAAVNLAQSKWYKQTTNRAKRVISTFKTGTWKAYENL</sequence>
<keyword evidence="5" id="KW-1185">Reference proteome</keyword>
<dbReference type="InterPro" id="IPR001165">
    <property type="entry name" value="T4-type_lysozyme"/>
</dbReference>
<dbReference type="PANTHER" id="PTHR37406:SF1">
    <property type="entry name" value="T4-TYPE LYSOZYME 1-RELATED"/>
    <property type="match status" value="1"/>
</dbReference>
<dbReference type="GeneID" id="24721732"/>
<name>A0A0A0YP73_9CAUD</name>
<evidence type="ECO:0000313" key="5">
    <source>
        <dbReference type="Proteomes" id="UP000030323"/>
    </source>
</evidence>
<dbReference type="InterPro" id="IPR002196">
    <property type="entry name" value="Glyco_hydro_24"/>
</dbReference>
<dbReference type="PANTHER" id="PTHR37406">
    <property type="entry name" value="T4-TYPE LYSOZYME 1-RELATED"/>
    <property type="match status" value="1"/>
</dbReference>
<keyword evidence="3" id="KW-0378">Hydrolase</keyword>
<dbReference type="CDD" id="cd00735">
    <property type="entry name" value="T4-like_lys"/>
    <property type="match status" value="1"/>
</dbReference>